<keyword evidence="2" id="KW-1185">Reference proteome</keyword>
<accession>A0A095AW33</accession>
<dbReference type="STRING" id="104102.AtDm6_3353"/>
<dbReference type="Proteomes" id="UP000029448">
    <property type="component" value="Unassembled WGS sequence"/>
</dbReference>
<reference evidence="1 2" key="1">
    <citation type="submission" date="2014-06" db="EMBL/GenBank/DDBJ databases">
        <title>Functional and comparative genomic analyses of the Drosophila gut microbiota identify candidate symbiosis factors.</title>
        <authorList>
            <person name="Newell P.D."/>
            <person name="Chaston J.M."/>
            <person name="Douglas A.E."/>
        </authorList>
    </citation>
    <scope>NUCLEOTIDE SEQUENCE [LARGE SCALE GENOMIC DNA]</scope>
    <source>
        <strain evidence="1 2">DmCS_006</strain>
    </source>
</reference>
<name>A0A095AW33_9PROT</name>
<gene>
    <name evidence="1" type="ORF">AtDm6_3353</name>
</gene>
<evidence type="ECO:0000313" key="1">
    <source>
        <dbReference type="EMBL" id="KGB20988.1"/>
    </source>
</evidence>
<comment type="caution">
    <text evidence="1">The sequence shown here is derived from an EMBL/GenBank/DDBJ whole genome shotgun (WGS) entry which is preliminary data.</text>
</comment>
<sequence length="54" mass="6663">MTVEFMRQMHDFSSRNPEKRNDYLNEKFISYYFRNILAALRQNYIDDLRDVISP</sequence>
<evidence type="ECO:0000313" key="2">
    <source>
        <dbReference type="Proteomes" id="UP000029448"/>
    </source>
</evidence>
<organism evidence="1 2">
    <name type="scientific">Acetobacter tropicalis</name>
    <dbReference type="NCBI Taxonomy" id="104102"/>
    <lineage>
        <taxon>Bacteria</taxon>
        <taxon>Pseudomonadati</taxon>
        <taxon>Pseudomonadota</taxon>
        <taxon>Alphaproteobacteria</taxon>
        <taxon>Acetobacterales</taxon>
        <taxon>Acetobacteraceae</taxon>
        <taxon>Acetobacter</taxon>
    </lineage>
</organism>
<dbReference type="AlphaFoldDB" id="A0A095AW33"/>
<proteinExistence type="predicted"/>
<dbReference type="PATRIC" id="fig|104102.7.peg.3309"/>
<protein>
    <submittedName>
        <fullName evidence="1">Uncharacterized protein</fullName>
    </submittedName>
</protein>
<dbReference type="EMBL" id="JOKM01000106">
    <property type="protein sequence ID" value="KGB20988.1"/>
    <property type="molecule type" value="Genomic_DNA"/>
</dbReference>